<feature type="domain" description="Sulfatase N-terminal" evidence="5">
    <location>
        <begin position="8"/>
        <end position="316"/>
    </location>
</feature>
<keyword evidence="4" id="KW-0106">Calcium</keyword>
<organism evidence="6 7">
    <name type="scientific">Devosia rhodophyticola</name>
    <dbReference type="NCBI Taxonomy" id="3026423"/>
    <lineage>
        <taxon>Bacteria</taxon>
        <taxon>Pseudomonadati</taxon>
        <taxon>Pseudomonadota</taxon>
        <taxon>Alphaproteobacteria</taxon>
        <taxon>Hyphomicrobiales</taxon>
        <taxon>Devosiaceae</taxon>
        <taxon>Devosia</taxon>
    </lineage>
</organism>
<dbReference type="PROSITE" id="PS00523">
    <property type="entry name" value="SULFATASE_1"/>
    <property type="match status" value="1"/>
</dbReference>
<evidence type="ECO:0000256" key="1">
    <source>
        <dbReference type="ARBA" id="ARBA00008779"/>
    </source>
</evidence>
<dbReference type="CDD" id="cd16146">
    <property type="entry name" value="ARS_like"/>
    <property type="match status" value="1"/>
</dbReference>
<reference evidence="6 7" key="1">
    <citation type="submission" date="2023-02" db="EMBL/GenBank/DDBJ databases">
        <title>Devosia chondri sp. nov., isolated from the phycosphere of marine algae.</title>
        <authorList>
            <person name="Kim J.M."/>
            <person name="Lee J.K."/>
            <person name="Choi B.J."/>
            <person name="Bayburt H."/>
            <person name="Jeon C.O."/>
        </authorList>
    </citation>
    <scope>NUCLEOTIDE SEQUENCE [LARGE SCALE GENOMIC DNA]</scope>
    <source>
        <strain evidence="6 7">G2-5</strain>
    </source>
</reference>
<evidence type="ECO:0000256" key="2">
    <source>
        <dbReference type="ARBA" id="ARBA00022723"/>
    </source>
</evidence>
<dbReference type="RefSeq" id="WP_282210324.1">
    <property type="nucleotide sequence ID" value="NZ_CP118247.1"/>
</dbReference>
<evidence type="ECO:0000313" key="7">
    <source>
        <dbReference type="Proteomes" id="UP001222118"/>
    </source>
</evidence>
<dbReference type="Gene3D" id="3.30.1120.10">
    <property type="match status" value="1"/>
</dbReference>
<dbReference type="PANTHER" id="PTHR42693">
    <property type="entry name" value="ARYLSULFATASE FAMILY MEMBER"/>
    <property type="match status" value="1"/>
</dbReference>
<gene>
    <name evidence="6" type="ORF">PSQ90_10810</name>
</gene>
<evidence type="ECO:0000313" key="6">
    <source>
        <dbReference type="EMBL" id="WDR04803.1"/>
    </source>
</evidence>
<dbReference type="Pfam" id="PF00884">
    <property type="entry name" value="Sulfatase"/>
    <property type="match status" value="1"/>
</dbReference>
<protein>
    <submittedName>
        <fullName evidence="6">Arylsulfatase</fullName>
    </submittedName>
</protein>
<dbReference type="Proteomes" id="UP001222118">
    <property type="component" value="Chromosome"/>
</dbReference>
<dbReference type="EMBL" id="CP118247">
    <property type="protein sequence ID" value="WDR04803.1"/>
    <property type="molecule type" value="Genomic_DNA"/>
</dbReference>
<evidence type="ECO:0000256" key="3">
    <source>
        <dbReference type="ARBA" id="ARBA00022801"/>
    </source>
</evidence>
<dbReference type="InterPro" id="IPR024607">
    <property type="entry name" value="Sulfatase_CS"/>
</dbReference>
<dbReference type="SUPFAM" id="SSF53649">
    <property type="entry name" value="Alkaline phosphatase-like"/>
    <property type="match status" value="1"/>
</dbReference>
<evidence type="ECO:0000259" key="5">
    <source>
        <dbReference type="Pfam" id="PF00884"/>
    </source>
</evidence>
<dbReference type="PANTHER" id="PTHR42693:SF53">
    <property type="entry name" value="ENDO-4-O-SULFATASE"/>
    <property type="match status" value="1"/>
</dbReference>
<evidence type="ECO:0000256" key="4">
    <source>
        <dbReference type="ARBA" id="ARBA00022837"/>
    </source>
</evidence>
<name>A0ABY7YTU7_9HYPH</name>
<accession>A0ABY7YTU7</accession>
<dbReference type="Gene3D" id="3.40.720.10">
    <property type="entry name" value="Alkaline Phosphatase, subunit A"/>
    <property type="match status" value="1"/>
</dbReference>
<keyword evidence="7" id="KW-1185">Reference proteome</keyword>
<proteinExistence type="inferred from homology"/>
<dbReference type="InterPro" id="IPR017850">
    <property type="entry name" value="Alkaline_phosphatase_core_sf"/>
</dbReference>
<dbReference type="InterPro" id="IPR050738">
    <property type="entry name" value="Sulfatase"/>
</dbReference>
<sequence>MEATISKPNVIFVITDDQGYGDISYHGNPTLKTPHLDRMARQSVQLDNHHHDPVCSPSRAALMTGRYSTRSGVWHVVEGRHQLDTSATTMADYFAQSDYRTAMFGKWHLGDNYPFAPQHRGFETTIYHGGGGIGELPDYWGNDFFDDVYFHNGEPRQHEGYCTDIFFDEAMDYIEGKKDERFFVYLATNAMHSPFHVPESYAQPFRDQGIPEERARFYGMITNFDDNMGRLFAKLAELGLDENTIVVFTADHGTAAGFDPETGSGFNAGMRGKKGAVYEGGHRVNFFLRAPGYLPFEHKISGLTGHIDVLPTLIDLCKLPVQPNDSFDGVSLVPQILSDEPAPERSLFVHLQPDVPRKWHHCVVMRGNWRLINGIELYDVNTDPGQSTDIASNEPNIVAELRQDYEGWWESLQPALADYVYALVGSPPADPCLLTARDWHPTAGKIPWMQEWVSDPDRNANGFWALDIVVPAHYEIELRRYPRGVAGGLGAQTARLKIGETDQSELLKGDEDCALFNTWLDTGKTTLQAWLSGEKDQAERGPYFVYLTKLEKT</sequence>
<dbReference type="InterPro" id="IPR000917">
    <property type="entry name" value="Sulfatase_N"/>
</dbReference>
<keyword evidence="2" id="KW-0479">Metal-binding</keyword>
<comment type="similarity">
    <text evidence="1">Belongs to the sulfatase family.</text>
</comment>
<keyword evidence="3" id="KW-0378">Hydrolase</keyword>